<evidence type="ECO:0000256" key="10">
    <source>
        <dbReference type="ARBA" id="ARBA00023004"/>
    </source>
</evidence>
<keyword evidence="7" id="KW-0001">2Fe-2S</keyword>
<dbReference type="STRING" id="578459.A0A194S4V2"/>
<dbReference type="GO" id="GO:0005506">
    <property type="term" value="F:iron ion binding"/>
    <property type="evidence" value="ECO:0007669"/>
    <property type="project" value="InterPro"/>
</dbReference>
<dbReference type="InterPro" id="IPR017941">
    <property type="entry name" value="Rieske_2Fe-2S"/>
</dbReference>
<evidence type="ECO:0000256" key="4">
    <source>
        <dbReference type="ARBA" id="ARBA00010848"/>
    </source>
</evidence>
<dbReference type="PANTHER" id="PTHR43756">
    <property type="entry name" value="CHOLINE MONOOXYGENASE, CHLOROPLASTIC"/>
    <property type="match status" value="1"/>
</dbReference>
<evidence type="ECO:0000256" key="12">
    <source>
        <dbReference type="ARBA" id="ARBA00049097"/>
    </source>
</evidence>
<dbReference type="GO" id="GO:0019285">
    <property type="term" value="P:glycine betaine biosynthetic process from choline"/>
    <property type="evidence" value="ECO:0007669"/>
    <property type="project" value="UniProtKB-UniPathway"/>
</dbReference>
<name>A0A194S4V2_RHOGW</name>
<dbReference type="Pfam" id="PF00355">
    <property type="entry name" value="Rieske"/>
    <property type="match status" value="1"/>
</dbReference>
<dbReference type="InterPro" id="IPR036922">
    <property type="entry name" value="Rieske_2Fe-2S_sf"/>
</dbReference>
<dbReference type="CDD" id="cd00680">
    <property type="entry name" value="RHO_alpha_C"/>
    <property type="match status" value="1"/>
</dbReference>
<accession>A0A194S4V2</accession>
<comment type="similarity">
    <text evidence="4">Belongs to the choline monooxygenase family.</text>
</comment>
<protein>
    <recommendedName>
        <fullName evidence="6">Choline monooxygenase, chloroplastic</fullName>
        <ecNumber evidence="5">1.14.15.7</ecNumber>
    </recommendedName>
</protein>
<dbReference type="CDD" id="cd03469">
    <property type="entry name" value="Rieske_RO_Alpha_N"/>
    <property type="match status" value="1"/>
</dbReference>
<evidence type="ECO:0000256" key="11">
    <source>
        <dbReference type="ARBA" id="ARBA00023014"/>
    </source>
</evidence>
<dbReference type="PRINTS" id="PR00090">
    <property type="entry name" value="RNGDIOXGNASE"/>
</dbReference>
<comment type="pathway">
    <text evidence="3">Amine and polyamine biosynthesis; betaine biosynthesis via choline pathway; betaine aldehyde from choline (monooxygenase route): step 1/1.</text>
</comment>
<dbReference type="PANTHER" id="PTHR43756:SF5">
    <property type="entry name" value="CHOLINE MONOOXYGENASE, CHLOROPLASTIC"/>
    <property type="match status" value="1"/>
</dbReference>
<dbReference type="SUPFAM" id="SSF55961">
    <property type="entry name" value="Bet v1-like"/>
    <property type="match status" value="1"/>
</dbReference>
<gene>
    <name evidence="14" type="ORF">RHOBADRAFT_54266</name>
</gene>
<evidence type="ECO:0000256" key="2">
    <source>
        <dbReference type="ARBA" id="ARBA00002149"/>
    </source>
</evidence>
<dbReference type="InterPro" id="IPR015879">
    <property type="entry name" value="Ring_hydroxy_dOase_asu_C_dom"/>
</dbReference>
<evidence type="ECO:0000256" key="7">
    <source>
        <dbReference type="ARBA" id="ARBA00022714"/>
    </source>
</evidence>
<sequence>MTSYLTSLLGRAPKPSGPEHIALPASFYTSPAVYELEKRALFSRMWIMVCHERFLSETGKYQLVDYAGMQFFVIRSKAGDVRAFFNACAHRAFPVLRPRQEGEKDVSVESGKVSIIACGYHGWSYSTNGDLAKAPGFDGIPGFEPKNHGLSSLRVHVDKNGFVYVNADKSADALSWKAQFGAFEEQERLKRVDWDNYDYALSWGMEDAPYNWKVLVDNYQECYHCSITHPGFVKTTDLKTYTVTGKAGIIEHYVKAKPEALLPGADPEKFAFNFIAPSSSHTVTPIYFYTMKICPTGPRSCNVSFDVYRHKTCTDEQFDEAHKFFVQVETEDKMLCANVQKNLERGNYNSGPLHPTRESGCIYFQKWYVEHLKEHFAKEQAAGEEIRGGQSFYRGAPTAVDEFAAKVDACSGACGGGKEAEW</sequence>
<organism evidence="14 15">
    <name type="scientific">Rhodotorula graminis (strain WP1)</name>
    <dbReference type="NCBI Taxonomy" id="578459"/>
    <lineage>
        <taxon>Eukaryota</taxon>
        <taxon>Fungi</taxon>
        <taxon>Dikarya</taxon>
        <taxon>Basidiomycota</taxon>
        <taxon>Pucciniomycotina</taxon>
        <taxon>Microbotryomycetes</taxon>
        <taxon>Sporidiobolales</taxon>
        <taxon>Sporidiobolaceae</taxon>
        <taxon>Rhodotorula</taxon>
    </lineage>
</organism>
<evidence type="ECO:0000313" key="14">
    <source>
        <dbReference type="EMBL" id="KPV74446.1"/>
    </source>
</evidence>
<evidence type="ECO:0000313" key="15">
    <source>
        <dbReference type="Proteomes" id="UP000053890"/>
    </source>
</evidence>
<dbReference type="Gene3D" id="3.90.380.10">
    <property type="entry name" value="Naphthalene 1,2-dioxygenase Alpha Subunit, Chain A, domain 1"/>
    <property type="match status" value="2"/>
</dbReference>
<dbReference type="InterPro" id="IPR001663">
    <property type="entry name" value="Rng_hydr_dOase-A"/>
</dbReference>
<keyword evidence="8" id="KW-0479">Metal-binding</keyword>
<dbReference type="EC" id="1.14.15.7" evidence="5"/>
<keyword evidence="15" id="KW-1185">Reference proteome</keyword>
<comment type="cofactor">
    <cofactor evidence="1">
        <name>Fe cation</name>
        <dbReference type="ChEBI" id="CHEBI:24875"/>
    </cofactor>
</comment>
<dbReference type="Gene3D" id="2.102.10.10">
    <property type="entry name" value="Rieske [2Fe-2S] iron-sulphur domain"/>
    <property type="match status" value="1"/>
</dbReference>
<evidence type="ECO:0000256" key="5">
    <source>
        <dbReference type="ARBA" id="ARBA00012763"/>
    </source>
</evidence>
<evidence type="ECO:0000256" key="1">
    <source>
        <dbReference type="ARBA" id="ARBA00001962"/>
    </source>
</evidence>
<comment type="function">
    <text evidence="2">Catalyzes the first step of the osmoprotectant glycine betaine synthesis.</text>
</comment>
<dbReference type="OMA" id="SEVECNW"/>
<dbReference type="AlphaFoldDB" id="A0A194S4V2"/>
<evidence type="ECO:0000256" key="9">
    <source>
        <dbReference type="ARBA" id="ARBA00023002"/>
    </source>
</evidence>
<feature type="domain" description="Rieske" evidence="13">
    <location>
        <begin position="46"/>
        <end position="144"/>
    </location>
</feature>
<evidence type="ECO:0000256" key="3">
    <source>
        <dbReference type="ARBA" id="ARBA00004866"/>
    </source>
</evidence>
<dbReference type="OrthoDB" id="426882at2759"/>
<keyword evidence="9" id="KW-0560">Oxidoreductase</keyword>
<keyword evidence="10" id="KW-0408">Iron</keyword>
<dbReference type="UniPathway" id="UPA00529">
    <property type="reaction ID" value="UER00430"/>
</dbReference>
<evidence type="ECO:0000256" key="6">
    <source>
        <dbReference type="ARBA" id="ARBA00014931"/>
    </source>
</evidence>
<dbReference type="PROSITE" id="PS51296">
    <property type="entry name" value="RIESKE"/>
    <property type="match status" value="1"/>
</dbReference>
<dbReference type="Proteomes" id="UP000053890">
    <property type="component" value="Unassembled WGS sequence"/>
</dbReference>
<dbReference type="GO" id="GO:0051537">
    <property type="term" value="F:2 iron, 2 sulfur cluster binding"/>
    <property type="evidence" value="ECO:0007669"/>
    <property type="project" value="UniProtKB-KW"/>
</dbReference>
<dbReference type="GO" id="GO:0019133">
    <property type="term" value="F:choline monooxygenase activity"/>
    <property type="evidence" value="ECO:0007669"/>
    <property type="project" value="UniProtKB-EC"/>
</dbReference>
<keyword evidence="11" id="KW-0411">Iron-sulfur</keyword>
<reference evidence="14 15" key="1">
    <citation type="journal article" date="2015" name="Front. Microbiol.">
        <title>Genome sequence of the plant growth promoting endophytic yeast Rhodotorula graminis WP1.</title>
        <authorList>
            <person name="Firrincieli A."/>
            <person name="Otillar R."/>
            <person name="Salamov A."/>
            <person name="Schmutz J."/>
            <person name="Khan Z."/>
            <person name="Redman R.S."/>
            <person name="Fleck N.D."/>
            <person name="Lindquist E."/>
            <person name="Grigoriev I.V."/>
            <person name="Doty S.L."/>
        </authorList>
    </citation>
    <scope>NUCLEOTIDE SEQUENCE [LARGE SCALE GENOMIC DNA]</scope>
    <source>
        <strain evidence="14 15">WP1</strain>
    </source>
</reference>
<evidence type="ECO:0000259" key="13">
    <source>
        <dbReference type="PROSITE" id="PS51296"/>
    </source>
</evidence>
<evidence type="ECO:0000256" key="8">
    <source>
        <dbReference type="ARBA" id="ARBA00022723"/>
    </source>
</evidence>
<dbReference type="Pfam" id="PF00848">
    <property type="entry name" value="Ring_hydroxyl_A"/>
    <property type="match status" value="1"/>
</dbReference>
<dbReference type="EMBL" id="KQ474080">
    <property type="protein sequence ID" value="KPV74446.1"/>
    <property type="molecule type" value="Genomic_DNA"/>
</dbReference>
<dbReference type="GeneID" id="28977673"/>
<dbReference type="SUPFAM" id="SSF50022">
    <property type="entry name" value="ISP domain"/>
    <property type="match status" value="1"/>
</dbReference>
<proteinExistence type="inferred from homology"/>
<dbReference type="RefSeq" id="XP_018270495.1">
    <property type="nucleotide sequence ID" value="XM_018417225.1"/>
</dbReference>
<comment type="catalytic activity">
    <reaction evidence="12">
        <text>choline + 2 reduced [2Fe-2S]-[ferredoxin] + O2 + 2 H(+) = betaine aldehyde hydrate + 2 oxidized [2Fe-2S]-[ferredoxin] + H2O</text>
        <dbReference type="Rhea" id="RHEA:17769"/>
        <dbReference type="Rhea" id="RHEA-COMP:10000"/>
        <dbReference type="Rhea" id="RHEA-COMP:10001"/>
        <dbReference type="ChEBI" id="CHEBI:15354"/>
        <dbReference type="ChEBI" id="CHEBI:15377"/>
        <dbReference type="ChEBI" id="CHEBI:15378"/>
        <dbReference type="ChEBI" id="CHEBI:15379"/>
        <dbReference type="ChEBI" id="CHEBI:15870"/>
        <dbReference type="ChEBI" id="CHEBI:33737"/>
        <dbReference type="ChEBI" id="CHEBI:33738"/>
        <dbReference type="EC" id="1.14.15.7"/>
    </reaction>
</comment>